<dbReference type="Gene3D" id="3.80.10.10">
    <property type="entry name" value="Ribonuclease Inhibitor"/>
    <property type="match status" value="1"/>
</dbReference>
<gene>
    <name evidence="1" type="ORF">SCHPADRAFT_934525</name>
</gene>
<dbReference type="InParanoid" id="A0A0H2SUA0"/>
<dbReference type="EMBL" id="KQ085882">
    <property type="protein sequence ID" value="KLO20706.1"/>
    <property type="molecule type" value="Genomic_DNA"/>
</dbReference>
<protein>
    <recommendedName>
        <fullName evidence="3">F-box domain-containing protein</fullName>
    </recommendedName>
</protein>
<name>A0A0H2SUA0_9AGAM</name>
<proteinExistence type="predicted"/>
<dbReference type="AlphaFoldDB" id="A0A0H2SUA0"/>
<evidence type="ECO:0000313" key="1">
    <source>
        <dbReference type="EMBL" id="KLO20706.1"/>
    </source>
</evidence>
<organism evidence="1 2">
    <name type="scientific">Schizopora paradoxa</name>
    <dbReference type="NCBI Taxonomy" id="27342"/>
    <lineage>
        <taxon>Eukaryota</taxon>
        <taxon>Fungi</taxon>
        <taxon>Dikarya</taxon>
        <taxon>Basidiomycota</taxon>
        <taxon>Agaricomycotina</taxon>
        <taxon>Agaricomycetes</taxon>
        <taxon>Hymenochaetales</taxon>
        <taxon>Schizoporaceae</taxon>
        <taxon>Schizopora</taxon>
    </lineage>
</organism>
<dbReference type="InterPro" id="IPR032675">
    <property type="entry name" value="LRR_dom_sf"/>
</dbReference>
<keyword evidence="2" id="KW-1185">Reference proteome</keyword>
<sequence>MSAIDAAETSGTPSSNGKIESIPDDILALFAGYGFAESGVASTIAFSHVCRSFRGAVMDQALLWTELSSTFHIDQVRACIERSGNAGLNVQLVAREVENYKPEEIHAFLLAVLPSSTRWETFSIQSPPRIMWEDKYAIVQLLRDARGLCSGLDLPRLKSLQLEYNLKGLIDVPGATTFTSWSFSPSLREIYAINFIIPPSSITSNITSLNLHYSEKRLSLARDLLAFLSSTQSLQKLSMRFHSLDIDLHRGALPQISLRHLDHFLLRLSANPLHADLSLLAVQVFVRAISMPNLKSHSISLEFPGNCVDRLEHFGQQVSNLIPNPATHLQLKSFNFAVFITSGSHGRDCSFPLQFTFPLRKIPQVERLAFASNIQFEFSSQEVSSVGRSVIPSLPHLKHLTLTCPRMSGGGLFDLVERLEDVGMWEGLEEMQFVGCNALKSREIFKIIDTREKRVEIAV</sequence>
<dbReference type="OrthoDB" id="3027018at2759"/>
<evidence type="ECO:0008006" key="3">
    <source>
        <dbReference type="Google" id="ProtNLM"/>
    </source>
</evidence>
<evidence type="ECO:0000313" key="2">
    <source>
        <dbReference type="Proteomes" id="UP000053477"/>
    </source>
</evidence>
<reference evidence="1 2" key="1">
    <citation type="submission" date="2015-04" db="EMBL/GenBank/DDBJ databases">
        <title>Complete genome sequence of Schizopora paradoxa KUC8140, a cosmopolitan wood degrader in East Asia.</title>
        <authorList>
            <consortium name="DOE Joint Genome Institute"/>
            <person name="Min B."/>
            <person name="Park H."/>
            <person name="Jang Y."/>
            <person name="Kim J.-J."/>
            <person name="Kim K.H."/>
            <person name="Pangilinan J."/>
            <person name="Lipzen A."/>
            <person name="Riley R."/>
            <person name="Grigoriev I.V."/>
            <person name="Spatafora J.W."/>
            <person name="Choi I.-G."/>
        </authorList>
    </citation>
    <scope>NUCLEOTIDE SEQUENCE [LARGE SCALE GENOMIC DNA]</scope>
    <source>
        <strain evidence="1 2">KUC8140</strain>
    </source>
</reference>
<dbReference type="SUPFAM" id="SSF52047">
    <property type="entry name" value="RNI-like"/>
    <property type="match status" value="1"/>
</dbReference>
<accession>A0A0H2SUA0</accession>
<dbReference type="Proteomes" id="UP000053477">
    <property type="component" value="Unassembled WGS sequence"/>
</dbReference>